<organism evidence="1 2">
    <name type="scientific">Elysia crispata</name>
    <name type="common">lettuce slug</name>
    <dbReference type="NCBI Taxonomy" id="231223"/>
    <lineage>
        <taxon>Eukaryota</taxon>
        <taxon>Metazoa</taxon>
        <taxon>Spiralia</taxon>
        <taxon>Lophotrochozoa</taxon>
        <taxon>Mollusca</taxon>
        <taxon>Gastropoda</taxon>
        <taxon>Heterobranchia</taxon>
        <taxon>Euthyneura</taxon>
        <taxon>Panpulmonata</taxon>
        <taxon>Sacoglossa</taxon>
        <taxon>Placobranchoidea</taxon>
        <taxon>Plakobranchidae</taxon>
        <taxon>Elysia</taxon>
    </lineage>
</organism>
<dbReference type="PANTHER" id="PTHR13318">
    <property type="entry name" value="PARTNER OF PAIRED, ISOFORM B-RELATED"/>
    <property type="match status" value="1"/>
</dbReference>
<dbReference type="EMBL" id="JAWDGP010000643">
    <property type="protein sequence ID" value="KAK3798669.1"/>
    <property type="molecule type" value="Genomic_DNA"/>
</dbReference>
<dbReference type="Proteomes" id="UP001283361">
    <property type="component" value="Unassembled WGS sequence"/>
</dbReference>
<dbReference type="SUPFAM" id="SSF52047">
    <property type="entry name" value="RNI-like"/>
    <property type="match status" value="1"/>
</dbReference>
<gene>
    <name evidence="1" type="ORF">RRG08_019831</name>
</gene>
<name>A0AAE1B2J7_9GAST</name>
<evidence type="ECO:0000313" key="1">
    <source>
        <dbReference type="EMBL" id="KAK3798669.1"/>
    </source>
</evidence>
<protein>
    <recommendedName>
        <fullName evidence="3">F-box/LRR-repeat protein 15</fullName>
    </recommendedName>
</protein>
<sequence length="320" mass="36178">MSDPDFSELLLHDSEAHSASSCGALSSFETEHLQDLQMTLLDLPWEQVLCSHILPYLSTKDLFYLRSVSRGCQALVQTHFHLQFHVNTNSIGDRFTPEAFCTMTRDSTCLRTLCLRGAKSWLTSDILLPVIAANSRLEKIDLTGCLALSGVVVYSIGVNCKSLRHLCLENCVGLVLDNFLSLMQDQSCLEFLDLSGCWNLDDDLVVQLVPFMPRLKHLLLANLYGLTDRSIVAIAHNCRSLIHLSIRGCWRVTDSAIKLLSQYCQKLKGLQVRDCRNITEESLVALWSRKVRIDRPQPLSSDRFKLEMEADNPLRIRLVL</sequence>
<dbReference type="GO" id="GO:0031146">
    <property type="term" value="P:SCF-dependent proteasomal ubiquitin-dependent protein catabolic process"/>
    <property type="evidence" value="ECO:0007669"/>
    <property type="project" value="TreeGrafter"/>
</dbReference>
<accession>A0AAE1B2J7</accession>
<dbReference type="InterPro" id="IPR032675">
    <property type="entry name" value="LRR_dom_sf"/>
</dbReference>
<evidence type="ECO:0008006" key="3">
    <source>
        <dbReference type="Google" id="ProtNLM"/>
    </source>
</evidence>
<dbReference type="Gene3D" id="3.80.10.10">
    <property type="entry name" value="Ribonuclease Inhibitor"/>
    <property type="match status" value="1"/>
</dbReference>
<dbReference type="CDD" id="cd22126">
    <property type="entry name" value="F-box_FBXL15"/>
    <property type="match status" value="1"/>
</dbReference>
<evidence type="ECO:0000313" key="2">
    <source>
        <dbReference type="Proteomes" id="UP001283361"/>
    </source>
</evidence>
<keyword evidence="2" id="KW-1185">Reference proteome</keyword>
<dbReference type="SMART" id="SM00367">
    <property type="entry name" value="LRR_CC"/>
    <property type="match status" value="4"/>
</dbReference>
<proteinExistence type="predicted"/>
<dbReference type="PANTHER" id="PTHR13318:SF261">
    <property type="entry name" value="F-BOX DOMAIN-CONTAINING PROTEIN"/>
    <property type="match status" value="1"/>
</dbReference>
<comment type="caution">
    <text evidence="1">The sequence shown here is derived from an EMBL/GenBank/DDBJ whole genome shotgun (WGS) entry which is preliminary data.</text>
</comment>
<dbReference type="GO" id="GO:0019005">
    <property type="term" value="C:SCF ubiquitin ligase complex"/>
    <property type="evidence" value="ECO:0007669"/>
    <property type="project" value="TreeGrafter"/>
</dbReference>
<dbReference type="AlphaFoldDB" id="A0AAE1B2J7"/>
<dbReference type="InterPro" id="IPR006553">
    <property type="entry name" value="Leu-rich_rpt_Cys-con_subtyp"/>
</dbReference>
<reference evidence="1" key="1">
    <citation type="journal article" date="2023" name="G3 (Bethesda)">
        <title>A reference genome for the long-term kleptoplast-retaining sea slug Elysia crispata morphotype clarki.</title>
        <authorList>
            <person name="Eastman K.E."/>
            <person name="Pendleton A.L."/>
            <person name="Shaikh M.A."/>
            <person name="Suttiyut T."/>
            <person name="Ogas R."/>
            <person name="Tomko P."/>
            <person name="Gavelis G."/>
            <person name="Widhalm J.R."/>
            <person name="Wisecaver J.H."/>
        </authorList>
    </citation>
    <scope>NUCLEOTIDE SEQUENCE</scope>
    <source>
        <strain evidence="1">ECLA1</strain>
    </source>
</reference>